<dbReference type="SUPFAM" id="SSF47473">
    <property type="entry name" value="EF-hand"/>
    <property type="match status" value="2"/>
</dbReference>
<dbReference type="CDD" id="cd00063">
    <property type="entry name" value="FN3"/>
    <property type="match status" value="4"/>
</dbReference>
<feature type="domain" description="EF-hand" evidence="3">
    <location>
        <begin position="736"/>
        <end position="771"/>
    </location>
</feature>
<keyword evidence="1" id="KW-0106">Calcium</keyword>
<evidence type="ECO:0000259" key="4">
    <source>
        <dbReference type="PROSITE" id="PS50853"/>
    </source>
</evidence>
<proteinExistence type="predicted"/>
<dbReference type="SMART" id="SM00054">
    <property type="entry name" value="EFh"/>
    <property type="match status" value="4"/>
</dbReference>
<dbReference type="InterPro" id="IPR002048">
    <property type="entry name" value="EF_hand_dom"/>
</dbReference>
<dbReference type="Proteomes" id="UP001146120">
    <property type="component" value="Unassembled WGS sequence"/>
</dbReference>
<feature type="domain" description="Fibronectin type-III" evidence="4">
    <location>
        <begin position="1458"/>
        <end position="1571"/>
    </location>
</feature>
<feature type="compositionally biased region" description="Basic and acidic residues" evidence="2">
    <location>
        <begin position="1"/>
        <end position="14"/>
    </location>
</feature>
<dbReference type="InterPro" id="IPR013783">
    <property type="entry name" value="Ig-like_fold"/>
</dbReference>
<feature type="domain" description="EF-hand" evidence="3">
    <location>
        <begin position="1348"/>
        <end position="1383"/>
    </location>
</feature>
<dbReference type="CDD" id="cd00051">
    <property type="entry name" value="EFh"/>
    <property type="match status" value="2"/>
</dbReference>
<feature type="domain" description="EF-hand" evidence="3">
    <location>
        <begin position="1312"/>
        <end position="1347"/>
    </location>
</feature>
<evidence type="ECO:0000313" key="6">
    <source>
        <dbReference type="Proteomes" id="UP001146120"/>
    </source>
</evidence>
<evidence type="ECO:0008006" key="7">
    <source>
        <dbReference type="Google" id="ProtNLM"/>
    </source>
</evidence>
<dbReference type="InterPro" id="IPR018247">
    <property type="entry name" value="EF_Hand_1_Ca_BS"/>
</dbReference>
<dbReference type="Gene3D" id="1.10.238.10">
    <property type="entry name" value="EF-hand"/>
    <property type="match status" value="3"/>
</dbReference>
<dbReference type="InterPro" id="IPR036116">
    <property type="entry name" value="FN3_sf"/>
</dbReference>
<dbReference type="PROSITE" id="PS00018">
    <property type="entry name" value="EF_HAND_1"/>
    <property type="match status" value="4"/>
</dbReference>
<evidence type="ECO:0000259" key="3">
    <source>
        <dbReference type="PROSITE" id="PS50222"/>
    </source>
</evidence>
<reference evidence="5" key="1">
    <citation type="submission" date="2022-11" db="EMBL/GenBank/DDBJ databases">
        <authorList>
            <person name="Morgan W.R."/>
            <person name="Tartar A."/>
        </authorList>
    </citation>
    <scope>NUCLEOTIDE SEQUENCE</scope>
    <source>
        <strain evidence="5">ARSEF 373</strain>
    </source>
</reference>
<gene>
    <name evidence="5" type="ORF">N0F65_007083</name>
</gene>
<dbReference type="InterPro" id="IPR050617">
    <property type="entry name" value="E3_ligase_FN3/SPRY"/>
</dbReference>
<dbReference type="PANTHER" id="PTHR24099:SF11">
    <property type="entry name" value="FIBRONECTIN TYPE III DOMAIN-CONTAINING 3BA-RELATED"/>
    <property type="match status" value="1"/>
</dbReference>
<dbReference type="PROSITE" id="PS50853">
    <property type="entry name" value="FN3"/>
    <property type="match status" value="3"/>
</dbReference>
<comment type="caution">
    <text evidence="5">The sequence shown here is derived from an EMBL/GenBank/DDBJ whole genome shotgun (WGS) entry which is preliminary data.</text>
</comment>
<protein>
    <recommendedName>
        <fullName evidence="7">Calmodulin</fullName>
    </recommendedName>
</protein>
<dbReference type="SMART" id="SM00060">
    <property type="entry name" value="FN3"/>
    <property type="match status" value="4"/>
</dbReference>
<evidence type="ECO:0000313" key="5">
    <source>
        <dbReference type="EMBL" id="DAZ96822.1"/>
    </source>
</evidence>
<dbReference type="PANTHER" id="PTHR24099">
    <property type="entry name" value="E3 UBIQUITIN-PROTEIN LIGASE TRIM36-RELATED"/>
    <property type="match status" value="1"/>
</dbReference>
<organism evidence="5 6">
    <name type="scientific">Lagenidium giganteum</name>
    <dbReference type="NCBI Taxonomy" id="4803"/>
    <lineage>
        <taxon>Eukaryota</taxon>
        <taxon>Sar</taxon>
        <taxon>Stramenopiles</taxon>
        <taxon>Oomycota</taxon>
        <taxon>Peronosporomycetes</taxon>
        <taxon>Pythiales</taxon>
        <taxon>Pythiaceae</taxon>
    </lineage>
</organism>
<feature type="domain" description="Fibronectin type-III" evidence="4">
    <location>
        <begin position="888"/>
        <end position="1002"/>
    </location>
</feature>
<feature type="domain" description="EF-hand" evidence="3">
    <location>
        <begin position="1028"/>
        <end position="1063"/>
    </location>
</feature>
<reference evidence="5" key="2">
    <citation type="journal article" date="2023" name="Microbiol Resour">
        <title>Decontamination and Annotation of the Draft Genome Sequence of the Oomycete Lagenidium giganteum ARSEF 373.</title>
        <authorList>
            <person name="Morgan W.R."/>
            <person name="Tartar A."/>
        </authorList>
    </citation>
    <scope>NUCLEOTIDE SEQUENCE</scope>
    <source>
        <strain evidence="5">ARSEF 373</strain>
    </source>
</reference>
<dbReference type="InterPro" id="IPR011992">
    <property type="entry name" value="EF-hand-dom_pair"/>
</dbReference>
<dbReference type="Pfam" id="PF13499">
    <property type="entry name" value="EF-hand_7"/>
    <property type="match status" value="2"/>
</dbReference>
<feature type="compositionally biased region" description="Basic and acidic residues" evidence="2">
    <location>
        <begin position="38"/>
        <end position="56"/>
    </location>
</feature>
<dbReference type="EMBL" id="DAKRPA010000155">
    <property type="protein sequence ID" value="DAZ96822.1"/>
    <property type="molecule type" value="Genomic_DNA"/>
</dbReference>
<name>A0AAV2YUA6_9STRA</name>
<accession>A0AAV2YUA6</accession>
<feature type="region of interest" description="Disordered" evidence="2">
    <location>
        <begin position="1"/>
        <end position="79"/>
    </location>
</feature>
<dbReference type="SUPFAM" id="SSF49265">
    <property type="entry name" value="Fibronectin type III"/>
    <property type="match status" value="3"/>
</dbReference>
<dbReference type="GO" id="GO:0005509">
    <property type="term" value="F:calcium ion binding"/>
    <property type="evidence" value="ECO:0007669"/>
    <property type="project" value="InterPro"/>
</dbReference>
<feature type="region of interest" description="Disordered" evidence="2">
    <location>
        <begin position="1120"/>
        <end position="1139"/>
    </location>
</feature>
<dbReference type="Gene3D" id="2.60.40.10">
    <property type="entry name" value="Immunoglobulins"/>
    <property type="match status" value="4"/>
</dbReference>
<evidence type="ECO:0000256" key="2">
    <source>
        <dbReference type="SAM" id="MobiDB-lite"/>
    </source>
</evidence>
<feature type="domain" description="Fibronectin type-III" evidence="4">
    <location>
        <begin position="1130"/>
        <end position="1227"/>
    </location>
</feature>
<sequence>MALGERDGGAKEQWIRAPTSSLHDLDDLYDNNAFDQDEQTKADAKPSKGGGSDRKQQFKGSKLGDGGAASNNDYNNGESKAPGKLDFDVWVARKDKYERVAQTLSKLNTERAANDEQWIDVAVALAATDLVLKTGKTDRCDCPGICHEPAHSVTKQRTRCQCPAKKCTLCNRCMRTTPGQITEKMIATLSPYRVESRQTILTVAEQVVAKGEGQTLQPGGPKISTAVLRMATAVLSQCSILANEDGTRIQRPCSCPLRSLGDLWVKWTTKFHTFSHVALSETEANKFASGTRQMMEFDEEAKVYYMTLKWHQAAKPQKGDTAKIAARRALTADQKKQNALFLTLCKKFWVQAQHKVVETLQTKMDEMTQLPPEKRKKSTAEMEVSVLNSLGVKRMVKWLEEDQEAIEEKQKEEEREKAEGGVIAHNAWVKRKDRLRIRLPTPESAEKKPGGGWKPPRFDFSVGVGVVRQKKVKVPSSAVELMKHSGLKYVHAMNEGFQGRGGDLEKSKQMLVKKGHILKANFDSKNDDNGGDDNPFSKDRYLFEKQHNAALKKKKESGKQRQAHSKESYAAWSAHKALKDKAAKYLAHIPMPKDTSDAAATDDDSSVPAAVRWEEVGKALKAVDRGLLEDWVKWSDGFRSATRCRMLWESFAPVACDVHCTSSAIRDVFLKLLHRKGVNYKQAFLSHCDRKHKKLLLQGTDDSLPEEMTDDEKMERFAALSSKEFAKLLQDLGIVLQAEEVQRLLEYFDTNGDQLVSMKEFLDVVGEKRRMQCHGDTDKLLQQVCMWETVCHECGMLNAFQLVLGSSASGARTRAELPGHVKRREQSARFDCHPETDMRVVRTNAPKTCAYSKWTDEQAAPFIKKLELWSAEQREQHVLQQLVTEGAPPEAPPLFRDDDDALDPTTTLLLRWAPPPVNGNNGPAFYILETMGAEGTASFRNVEFRELYRDPKDYLDNDGAPRYRYVVTGLSPNTKYGFRLRALNGFGAGPYTFGYFVTAPSIPPAPLAIKVTANSIHLGWASSSYYRKQLRELRQVFDEADTDGNGQISRDEFMEEIERRKPRLLEFLQKTNANTATGGVPLSIFDAIETDDNESISWQEFMTFFHGYVDEKCELESTKQASTSAGNGGVAASLRSSSSSARSVRESTALGATSKSSRKAQACRYILKQCTNEAQGEYVEIYRGTKAAFVVHGLASGSTYQFRVQAYNDDGLYSLHSEAVVVNTLLPTPAAPVIVDVPSCSHVRLKWAATTAKPSLAHDALQAKAKSTTVPAAATSAATTATQPRRKGAAPCQDDQIARILKEWAQESAVDDGSVDFRAKFDRYDVDHSNYIELPEFKTLLEELGVTASEERMAAYLEEFDGDQDGKISFEEFKRWWTKTDVQYVLKRNSGHQDSAPDPTTSRDIEAGNQLSIVSFRGKETVTAVHGLAPNTSYQFRLRAVSSHATSQLSEALEVVTAPAAPTCAGIVSVLANSVTLVWYPGLNGASKYAVDIKFIETMPLANPAAVGVVSKKARTSPDWTRVYDGSDTLTTVTELAPNSVYRVRVVALNRTGVASGQSTVSQLCTRTKDEERLALLRPANAPDHFTIECHEQGDVVVGDTVLFSERLVRNDMGKVVGEEQAGKASGGGALLAANASMYSVSSFQGAIGAVGGVQFVGERTIAARVVASKVHDKYGPVLTMEVVWCTVQLQDDVLSKVTAPTGPAGRGRQAANASIHTTSHALALAQSAYALPTDSKISRKERSIYRFETFRTEWQDERARHPSSWDQ</sequence>
<keyword evidence="6" id="KW-1185">Reference proteome</keyword>
<feature type="compositionally biased region" description="Polar residues" evidence="2">
    <location>
        <begin position="69"/>
        <end position="78"/>
    </location>
</feature>
<dbReference type="PROSITE" id="PS50222">
    <property type="entry name" value="EF_HAND_2"/>
    <property type="match status" value="4"/>
</dbReference>
<dbReference type="InterPro" id="IPR003961">
    <property type="entry name" value="FN3_dom"/>
</dbReference>
<evidence type="ECO:0000256" key="1">
    <source>
        <dbReference type="ARBA" id="ARBA00022837"/>
    </source>
</evidence>